<proteinExistence type="predicted"/>
<protein>
    <recommendedName>
        <fullName evidence="4">Monocarboxylate transporter</fullName>
    </recommendedName>
</protein>
<dbReference type="Gene3D" id="1.20.1250.20">
    <property type="entry name" value="MFS general substrate transporter like domains"/>
    <property type="match status" value="1"/>
</dbReference>
<dbReference type="PANTHER" id="PTHR11360:SF303">
    <property type="entry name" value="MAJOR FACILITATOR SUPERFAMILY (MFS) PROFILE DOMAIN-CONTAINING PROTEIN"/>
    <property type="match status" value="1"/>
</dbReference>
<evidence type="ECO:0000256" key="1">
    <source>
        <dbReference type="SAM" id="Phobius"/>
    </source>
</evidence>
<name>A0AAQ4E5B8_AMBAM</name>
<keyword evidence="1" id="KW-1133">Transmembrane helix</keyword>
<sequence length="373" mass="39348">MIVALHLSGLLVGALQRRLSVPNIIVLSSIIASIGVGASAFSRHVVWVSATLGAVYGLGVGMFLMSACIYNLLLFKRYKGTALTMTYLAWGITGIYGPALLTRLREAYGLQGGLLICSATVFHAVPMSMLLRNPSLISFRCFRHAFKVARVMPVPLDDPSSASAESQKDGISCSSASSTMVKDLTGHTNVEIVDSVPVAGKSISSESLKSKRPASLSSDVAALLQTPAFYVFLSTTVVGEYSMVSFATTVVDYATDKGVELRAAAYLVTYGAVGHILARIFLVPLSDWAPKSRSVLYSGAFAVEAICTMFMPHASTVPAIATLRIAETVGQGFVIAVRGILLAHYLGIEKVATCTGLFGLAIIPVSLGSATII</sequence>
<accession>A0AAQ4E5B8</accession>
<dbReference type="GO" id="GO:0008028">
    <property type="term" value="F:monocarboxylic acid transmembrane transporter activity"/>
    <property type="evidence" value="ECO:0007669"/>
    <property type="project" value="TreeGrafter"/>
</dbReference>
<evidence type="ECO:0000313" key="2">
    <source>
        <dbReference type="EMBL" id="KAK8769896.1"/>
    </source>
</evidence>
<dbReference type="PANTHER" id="PTHR11360">
    <property type="entry name" value="MONOCARBOXYLATE TRANSPORTER"/>
    <property type="match status" value="1"/>
</dbReference>
<evidence type="ECO:0000313" key="3">
    <source>
        <dbReference type="Proteomes" id="UP001321473"/>
    </source>
</evidence>
<feature type="transmembrane region" description="Helical" evidence="1">
    <location>
        <begin position="294"/>
        <end position="314"/>
    </location>
</feature>
<feature type="transmembrane region" description="Helical" evidence="1">
    <location>
        <begin position="21"/>
        <end position="41"/>
    </location>
</feature>
<keyword evidence="1" id="KW-0812">Transmembrane</keyword>
<dbReference type="InterPro" id="IPR011701">
    <property type="entry name" value="MFS"/>
</dbReference>
<gene>
    <name evidence="2" type="ORF">V5799_013639</name>
</gene>
<feature type="transmembrane region" description="Helical" evidence="1">
    <location>
        <begin position="82"/>
        <end position="101"/>
    </location>
</feature>
<evidence type="ECO:0008006" key="4">
    <source>
        <dbReference type="Google" id="ProtNLM"/>
    </source>
</evidence>
<comment type="caution">
    <text evidence="2">The sequence shown here is derived from an EMBL/GenBank/DDBJ whole genome shotgun (WGS) entry which is preliminary data.</text>
</comment>
<keyword evidence="3" id="KW-1185">Reference proteome</keyword>
<dbReference type="Pfam" id="PF07690">
    <property type="entry name" value="MFS_1"/>
    <property type="match status" value="1"/>
</dbReference>
<feature type="transmembrane region" description="Helical" evidence="1">
    <location>
        <begin position="220"/>
        <end position="243"/>
    </location>
</feature>
<reference evidence="2 3" key="1">
    <citation type="journal article" date="2023" name="Arcadia Sci">
        <title>De novo assembly of a long-read Amblyomma americanum tick genome.</title>
        <authorList>
            <person name="Chou S."/>
            <person name="Poskanzer K.E."/>
            <person name="Rollins M."/>
            <person name="Thuy-Boun P.S."/>
        </authorList>
    </citation>
    <scope>NUCLEOTIDE SEQUENCE [LARGE SCALE GENOMIC DNA]</scope>
    <source>
        <strain evidence="2">F_SG_1</strain>
        <tissue evidence="2">Salivary glands</tissue>
    </source>
</reference>
<dbReference type="InterPro" id="IPR036259">
    <property type="entry name" value="MFS_trans_sf"/>
</dbReference>
<dbReference type="InterPro" id="IPR050327">
    <property type="entry name" value="Proton-linked_MCT"/>
</dbReference>
<feature type="transmembrane region" description="Helical" evidence="1">
    <location>
        <begin position="263"/>
        <end position="282"/>
    </location>
</feature>
<feature type="transmembrane region" description="Helical" evidence="1">
    <location>
        <begin position="107"/>
        <end position="131"/>
    </location>
</feature>
<feature type="transmembrane region" description="Helical" evidence="1">
    <location>
        <begin position="53"/>
        <end position="75"/>
    </location>
</feature>
<keyword evidence="1" id="KW-0472">Membrane</keyword>
<feature type="non-terminal residue" evidence="2">
    <location>
        <position position="373"/>
    </location>
</feature>
<dbReference type="AlphaFoldDB" id="A0AAQ4E5B8"/>
<dbReference type="SUPFAM" id="SSF103473">
    <property type="entry name" value="MFS general substrate transporter"/>
    <property type="match status" value="1"/>
</dbReference>
<dbReference type="EMBL" id="JARKHS020021908">
    <property type="protein sequence ID" value="KAK8769896.1"/>
    <property type="molecule type" value="Genomic_DNA"/>
</dbReference>
<dbReference type="Proteomes" id="UP001321473">
    <property type="component" value="Unassembled WGS sequence"/>
</dbReference>
<organism evidence="2 3">
    <name type="scientific">Amblyomma americanum</name>
    <name type="common">Lone star tick</name>
    <dbReference type="NCBI Taxonomy" id="6943"/>
    <lineage>
        <taxon>Eukaryota</taxon>
        <taxon>Metazoa</taxon>
        <taxon>Ecdysozoa</taxon>
        <taxon>Arthropoda</taxon>
        <taxon>Chelicerata</taxon>
        <taxon>Arachnida</taxon>
        <taxon>Acari</taxon>
        <taxon>Parasitiformes</taxon>
        <taxon>Ixodida</taxon>
        <taxon>Ixodoidea</taxon>
        <taxon>Ixodidae</taxon>
        <taxon>Amblyomminae</taxon>
        <taxon>Amblyomma</taxon>
    </lineage>
</organism>